<dbReference type="GO" id="GO:0005524">
    <property type="term" value="F:ATP binding"/>
    <property type="evidence" value="ECO:0007669"/>
    <property type="project" value="InterPro"/>
</dbReference>
<evidence type="ECO:0000259" key="1">
    <source>
        <dbReference type="PROSITE" id="PS51199"/>
    </source>
</evidence>
<comment type="caution">
    <text evidence="2">The sequence shown here is derived from an EMBL/GenBank/DDBJ whole genome shotgun (WGS) entry which is preliminary data.</text>
</comment>
<organism evidence="2">
    <name type="scientific">termite gut metagenome</name>
    <dbReference type="NCBI Taxonomy" id="433724"/>
    <lineage>
        <taxon>unclassified sequences</taxon>
        <taxon>metagenomes</taxon>
        <taxon>organismal metagenomes</taxon>
    </lineage>
</organism>
<dbReference type="InterPro" id="IPR014907">
    <property type="entry name" value="BT4734-like_N"/>
</dbReference>
<dbReference type="InterPro" id="IPR027417">
    <property type="entry name" value="P-loop_NTPase"/>
</dbReference>
<dbReference type="Pfam" id="PF08707">
    <property type="entry name" value="PriCT_2"/>
    <property type="match status" value="1"/>
</dbReference>
<dbReference type="SUPFAM" id="SSF52540">
    <property type="entry name" value="P-loop containing nucleoside triphosphate hydrolases"/>
    <property type="match status" value="1"/>
</dbReference>
<dbReference type="PANTHER" id="PTHR12873">
    <property type="entry name" value="T7-LIKE MITOCHONDRIAL DNA HELICASE"/>
    <property type="match status" value="1"/>
</dbReference>
<sequence>MLEKDGTNVPKINLNELGLDINIINPNLLIDKTLELYQNGLPRGLDLGVKCLDELFRFELGRLATITGIPNRGKSEIVDFVLCQFNKLYGYKTAIFSPENQPVALHYSKLVSKYVGKTFDKAVMSESEVKNTLNYLSNNFFIMDYQKNYSLDEILGTAKQLIDSKDTKILVLDSYNKIECQKPDNITETDYISKVLDRLERFSKDNNILILLVAHTTKMPKESETGDYVIPTAYNINGSANFFNKSDFVIVVHRIKNTFETMIKVDKVKFKNLGSTGEVRLQYDIHSGNYYDNNVYEFGTNKPIIPKIEPFVIPSENHNNEPIDYLNIQVDYFDNKADIVPKPKNLKEFITSTEYKTKVEYIRAGSSEKETKERKNKANLPCVCMSGRFNTHRSTSDLKEPTGLICVDIDLQDNRDIMSSVPTILKSISNVAFLAKSVRGIGYYAIIPIKHGDKLINHFWALERDFKSLGITIDRACKDYTRLRLASYDTEYYINSHAEVYNKVLDSEHTEAKKEPKRENKEQTQKTYTHVNDFETVDKILNDCKTNNVDITGSYIEEDKTVVYENWNKIALTLISVYKDTEKGREYFREFSKLSNKYNESDCCNTEYDKMLLYYKDNNRITVASLVYLFDKYSKE</sequence>
<dbReference type="GO" id="GO:0006260">
    <property type="term" value="P:DNA replication"/>
    <property type="evidence" value="ECO:0007669"/>
    <property type="project" value="InterPro"/>
</dbReference>
<name>A0A5J4SZ37_9ZZZZ</name>
<feature type="domain" description="SF4 helicase" evidence="1">
    <location>
        <begin position="38"/>
        <end position="297"/>
    </location>
</feature>
<dbReference type="Gene3D" id="3.40.50.300">
    <property type="entry name" value="P-loop containing nucleotide triphosphate hydrolases"/>
    <property type="match status" value="1"/>
</dbReference>
<dbReference type="EMBL" id="SNRY01000014">
    <property type="protein sequence ID" value="KAA6351439.1"/>
    <property type="molecule type" value="Genomic_DNA"/>
</dbReference>
<dbReference type="Pfam" id="PF08800">
    <property type="entry name" value="BT4734-like_N"/>
    <property type="match status" value="1"/>
</dbReference>
<dbReference type="Pfam" id="PF03796">
    <property type="entry name" value="DnaB_C"/>
    <property type="match status" value="1"/>
</dbReference>
<dbReference type="PANTHER" id="PTHR12873:SF0">
    <property type="entry name" value="TWINKLE MTDNA HELICASE"/>
    <property type="match status" value="1"/>
</dbReference>
<dbReference type="PROSITE" id="PS51199">
    <property type="entry name" value="SF4_HELICASE"/>
    <property type="match status" value="1"/>
</dbReference>
<protein>
    <recommendedName>
        <fullName evidence="1">SF4 helicase domain-containing protein</fullName>
    </recommendedName>
</protein>
<dbReference type="InterPro" id="IPR007694">
    <property type="entry name" value="DNA_helicase_DnaB-like_C"/>
</dbReference>
<dbReference type="GO" id="GO:0016817">
    <property type="term" value="F:hydrolase activity, acting on acid anhydrides"/>
    <property type="evidence" value="ECO:0007669"/>
    <property type="project" value="InterPro"/>
</dbReference>
<accession>A0A5J4SZ37</accession>
<reference evidence="2" key="1">
    <citation type="submission" date="2019-03" db="EMBL/GenBank/DDBJ databases">
        <title>Single cell metagenomics reveals metabolic interactions within the superorganism composed of flagellate Streblomastix strix and complex community of Bacteroidetes bacteria on its surface.</title>
        <authorList>
            <person name="Treitli S.C."/>
            <person name="Kolisko M."/>
            <person name="Husnik F."/>
            <person name="Keeling P."/>
            <person name="Hampl V."/>
        </authorList>
    </citation>
    <scope>NUCLEOTIDE SEQUENCE</scope>
    <source>
        <strain evidence="2">STM</strain>
    </source>
</reference>
<dbReference type="GO" id="GO:0043139">
    <property type="term" value="F:5'-3' DNA helicase activity"/>
    <property type="evidence" value="ECO:0007669"/>
    <property type="project" value="InterPro"/>
</dbReference>
<dbReference type="InterPro" id="IPR027032">
    <property type="entry name" value="Twinkle-like"/>
</dbReference>
<dbReference type="GO" id="GO:0003697">
    <property type="term" value="F:single-stranded DNA binding"/>
    <property type="evidence" value="ECO:0007669"/>
    <property type="project" value="InterPro"/>
</dbReference>
<dbReference type="InterPro" id="IPR014819">
    <property type="entry name" value="PriCT_2"/>
</dbReference>
<gene>
    <name evidence="2" type="ORF">EZS27_001248</name>
</gene>
<dbReference type="AlphaFoldDB" id="A0A5J4SZ37"/>
<evidence type="ECO:0000313" key="2">
    <source>
        <dbReference type="EMBL" id="KAA6351439.1"/>
    </source>
</evidence>
<proteinExistence type="predicted"/>